<evidence type="ECO:0000313" key="4">
    <source>
        <dbReference type="Proteomes" id="UP000054032"/>
    </source>
</evidence>
<proteinExistence type="predicted"/>
<evidence type="ECO:0000259" key="2">
    <source>
        <dbReference type="Pfam" id="PF24883"/>
    </source>
</evidence>
<sequence length="217" mass="24773">MRYPFPSLRSTVWSSSLVKVLELLRLKQGKRSLLWIKGGPGKGKTMLSIFLAEDLELLLSNEQIKQVAYYFCIRNKRPEIAKHAFPYLELPERRADTLCSLASLWIILQKIIADAALGHLFCIVDGFDECDEDTQRFLIPRFVDQLGSQTSPNRPENLPKFLIVSREIERLECCNKGDLDEDHVSNGGGGDVELLIGEKVDELFHRKRLDNAFRPTV</sequence>
<dbReference type="SUPFAM" id="SSF52540">
    <property type="entry name" value="P-loop containing nucleoside triphosphate hydrolases"/>
    <property type="match status" value="1"/>
</dbReference>
<dbReference type="RefSeq" id="XP_007692104.1">
    <property type="nucleotide sequence ID" value="XM_007693914.1"/>
</dbReference>
<dbReference type="InterPro" id="IPR027417">
    <property type="entry name" value="P-loop_NTPase"/>
</dbReference>
<gene>
    <name evidence="3" type="ORF">COCMIDRAFT_29839</name>
</gene>
<dbReference type="InterPro" id="IPR056884">
    <property type="entry name" value="NPHP3-like_N"/>
</dbReference>
<protein>
    <recommendedName>
        <fullName evidence="2">Nephrocystin 3-like N-terminal domain-containing protein</fullName>
    </recommendedName>
</protein>
<dbReference type="KEGG" id="bor:COCMIDRAFT_29839"/>
<keyword evidence="4" id="KW-1185">Reference proteome</keyword>
<dbReference type="Proteomes" id="UP000054032">
    <property type="component" value="Unassembled WGS sequence"/>
</dbReference>
<accession>W6YUZ4</accession>
<dbReference type="HOGENOM" id="CLU_1272081_0_0_1"/>
<keyword evidence="1" id="KW-0677">Repeat</keyword>
<dbReference type="GeneID" id="19121577"/>
<dbReference type="Pfam" id="PF24883">
    <property type="entry name" value="NPHP3_N"/>
    <property type="match status" value="1"/>
</dbReference>
<dbReference type="EMBL" id="KI964106">
    <property type="protein sequence ID" value="EUC41370.1"/>
    <property type="molecule type" value="Genomic_DNA"/>
</dbReference>
<name>W6YUZ4_COCMI</name>
<dbReference type="AlphaFoldDB" id="W6YUZ4"/>
<evidence type="ECO:0000313" key="3">
    <source>
        <dbReference type="EMBL" id="EUC41370.1"/>
    </source>
</evidence>
<feature type="domain" description="Nephrocystin 3-like N-terminal" evidence="2">
    <location>
        <begin position="28"/>
        <end position="76"/>
    </location>
</feature>
<organism evidence="3 4">
    <name type="scientific">Bipolaris oryzae ATCC 44560</name>
    <dbReference type="NCBI Taxonomy" id="930090"/>
    <lineage>
        <taxon>Eukaryota</taxon>
        <taxon>Fungi</taxon>
        <taxon>Dikarya</taxon>
        <taxon>Ascomycota</taxon>
        <taxon>Pezizomycotina</taxon>
        <taxon>Dothideomycetes</taxon>
        <taxon>Pleosporomycetidae</taxon>
        <taxon>Pleosporales</taxon>
        <taxon>Pleosporineae</taxon>
        <taxon>Pleosporaceae</taxon>
        <taxon>Bipolaris</taxon>
    </lineage>
</organism>
<dbReference type="OrthoDB" id="5418336at2759"/>
<dbReference type="Gene3D" id="3.40.50.300">
    <property type="entry name" value="P-loop containing nucleotide triphosphate hydrolases"/>
    <property type="match status" value="1"/>
</dbReference>
<evidence type="ECO:0000256" key="1">
    <source>
        <dbReference type="ARBA" id="ARBA00022737"/>
    </source>
</evidence>
<reference evidence="3 4" key="1">
    <citation type="journal article" date="2013" name="PLoS Genet.">
        <title>Comparative genome structure, secondary metabolite, and effector coding capacity across Cochliobolus pathogens.</title>
        <authorList>
            <person name="Condon B.J."/>
            <person name="Leng Y."/>
            <person name="Wu D."/>
            <person name="Bushley K.E."/>
            <person name="Ohm R.A."/>
            <person name="Otillar R."/>
            <person name="Martin J."/>
            <person name="Schackwitz W."/>
            <person name="Grimwood J."/>
            <person name="MohdZainudin N."/>
            <person name="Xue C."/>
            <person name="Wang R."/>
            <person name="Manning V.A."/>
            <person name="Dhillon B."/>
            <person name="Tu Z.J."/>
            <person name="Steffenson B.J."/>
            <person name="Salamov A."/>
            <person name="Sun H."/>
            <person name="Lowry S."/>
            <person name="LaButti K."/>
            <person name="Han J."/>
            <person name="Copeland A."/>
            <person name="Lindquist E."/>
            <person name="Barry K."/>
            <person name="Schmutz J."/>
            <person name="Baker S.E."/>
            <person name="Ciuffetti L.M."/>
            <person name="Grigoriev I.V."/>
            <person name="Zhong S."/>
            <person name="Turgeon B.G."/>
        </authorList>
    </citation>
    <scope>NUCLEOTIDE SEQUENCE [LARGE SCALE GENOMIC DNA]</scope>
    <source>
        <strain evidence="3 4">ATCC 44560</strain>
    </source>
</reference>
<dbReference type="PANTHER" id="PTHR10039">
    <property type="entry name" value="AMELOGENIN"/>
    <property type="match status" value="1"/>
</dbReference>